<reference evidence="2" key="1">
    <citation type="submission" date="2020-03" db="EMBL/GenBank/DDBJ databases">
        <authorList>
            <person name="Weist P."/>
        </authorList>
    </citation>
    <scope>NUCLEOTIDE SEQUENCE</scope>
</reference>
<feature type="region of interest" description="Disordered" evidence="1">
    <location>
        <begin position="50"/>
        <end position="99"/>
    </location>
</feature>
<dbReference type="EMBL" id="CADEAL010000719">
    <property type="protein sequence ID" value="CAB1424281.1"/>
    <property type="molecule type" value="Genomic_DNA"/>
</dbReference>
<protein>
    <submittedName>
        <fullName evidence="2">Uncharacterized protein</fullName>
    </submittedName>
</protein>
<name>A0A9N7U459_PLEPL</name>
<evidence type="ECO:0000256" key="1">
    <source>
        <dbReference type="SAM" id="MobiDB-lite"/>
    </source>
</evidence>
<evidence type="ECO:0000313" key="3">
    <source>
        <dbReference type="Proteomes" id="UP001153269"/>
    </source>
</evidence>
<accession>A0A9N7U459</accession>
<dbReference type="AlphaFoldDB" id="A0A9N7U459"/>
<feature type="compositionally biased region" description="Basic and acidic residues" evidence="1">
    <location>
        <begin position="52"/>
        <end position="69"/>
    </location>
</feature>
<keyword evidence="3" id="KW-1185">Reference proteome</keyword>
<proteinExistence type="predicted"/>
<gene>
    <name evidence="2" type="ORF">PLEPLA_LOCUS12203</name>
</gene>
<evidence type="ECO:0000313" key="2">
    <source>
        <dbReference type="EMBL" id="CAB1424281.1"/>
    </source>
</evidence>
<dbReference type="Proteomes" id="UP001153269">
    <property type="component" value="Unassembled WGS sequence"/>
</dbReference>
<comment type="caution">
    <text evidence="2">The sequence shown here is derived from an EMBL/GenBank/DDBJ whole genome shotgun (WGS) entry which is preliminary data.</text>
</comment>
<sequence>MSLEMRSTALTKVSKSRGGAGAFSIKLLSCGIISHVQFIKQKPSSRGCAHIVDYDGGSRFRDRDRRDNPSRAPGDQPQVHPESHSLPVPHRRFPSVVSHPPTSEVLTVASAPVPAPRRRFPSDVSSLLTSEVLTAAAVPVPAPRWRFQPDVHCVSPLEVLAAPAPVPVPRRRLPADVSHSQTSEVLTAASASVPVPRRRLLADIPCVPASEVFASLSRAGGVPADATLVPVSEVFAVPAPVPAPVSAPVPVPRRRVPADATLVPASEIRAVPAPVPAPCSGLRSELLPSGPDCLRATRLRSSRAWLLTALPSLRTLSLIGHGAAQQSP</sequence>
<organism evidence="2 3">
    <name type="scientific">Pleuronectes platessa</name>
    <name type="common">European plaice</name>
    <dbReference type="NCBI Taxonomy" id="8262"/>
    <lineage>
        <taxon>Eukaryota</taxon>
        <taxon>Metazoa</taxon>
        <taxon>Chordata</taxon>
        <taxon>Craniata</taxon>
        <taxon>Vertebrata</taxon>
        <taxon>Euteleostomi</taxon>
        <taxon>Actinopterygii</taxon>
        <taxon>Neopterygii</taxon>
        <taxon>Teleostei</taxon>
        <taxon>Neoteleostei</taxon>
        <taxon>Acanthomorphata</taxon>
        <taxon>Carangaria</taxon>
        <taxon>Pleuronectiformes</taxon>
        <taxon>Pleuronectoidei</taxon>
        <taxon>Pleuronectidae</taxon>
        <taxon>Pleuronectes</taxon>
    </lineage>
</organism>